<dbReference type="EMBL" id="AFBP01000017">
    <property type="protein sequence ID" value="EGG56476.1"/>
    <property type="molecule type" value="Genomic_DNA"/>
</dbReference>
<evidence type="ECO:0000313" key="1">
    <source>
        <dbReference type="EMBL" id="EGG56476.1"/>
    </source>
</evidence>
<evidence type="ECO:0000313" key="2">
    <source>
        <dbReference type="Proteomes" id="UP000005156"/>
    </source>
</evidence>
<comment type="caution">
    <text evidence="1">The sequence shown here is derived from an EMBL/GenBank/DDBJ whole genome shotgun (WGS) entry which is preliminary data.</text>
</comment>
<keyword evidence="2" id="KW-1185">Reference proteome</keyword>
<reference evidence="1 2" key="1">
    <citation type="submission" date="2011-02" db="EMBL/GenBank/DDBJ databases">
        <authorList>
            <person name="Weinstock G."/>
            <person name="Sodergren E."/>
            <person name="Clifton S."/>
            <person name="Fulton L."/>
            <person name="Fulton B."/>
            <person name="Courtney L."/>
            <person name="Fronick C."/>
            <person name="Harrison M."/>
            <person name="Strong C."/>
            <person name="Farmer C."/>
            <person name="Delahaunty K."/>
            <person name="Markovic C."/>
            <person name="Hall O."/>
            <person name="Minx P."/>
            <person name="Tomlinson C."/>
            <person name="Mitreva M."/>
            <person name="Hou S."/>
            <person name="Chen J."/>
            <person name="Wollam A."/>
            <person name="Pepin K.H."/>
            <person name="Johnson M."/>
            <person name="Bhonagiri V."/>
            <person name="Zhang X."/>
            <person name="Suruliraj S."/>
            <person name="Warren W."/>
            <person name="Chinwalla A."/>
            <person name="Mardis E.R."/>
            <person name="Wilson R.K."/>
        </authorList>
    </citation>
    <scope>NUCLEOTIDE SEQUENCE [LARGE SCALE GENOMIC DNA]</scope>
    <source>
        <strain evidence="1 2">YIT 11859</strain>
    </source>
</reference>
<accession>F3QIS9</accession>
<sequence length="70" mass="8511">MNHFYLLGVEEIMFLFWVRKFKNEISINKLYSEVLKNDKLSESEPFQIFLRFRLLGKEKPDLRRNSNSVN</sequence>
<dbReference type="AlphaFoldDB" id="F3QIS9"/>
<protein>
    <submittedName>
        <fullName evidence="1">Conserved domain protein</fullName>
    </submittedName>
</protein>
<gene>
    <name evidence="1" type="ORF">HMPREF9439_00830</name>
</gene>
<dbReference type="HOGENOM" id="CLU_2754241_0_0_4"/>
<dbReference type="Proteomes" id="UP000005156">
    <property type="component" value="Unassembled WGS sequence"/>
</dbReference>
<organism evidence="1 2">
    <name type="scientific">Parasutterella excrementihominis YIT 11859</name>
    <dbReference type="NCBI Taxonomy" id="762966"/>
    <lineage>
        <taxon>Bacteria</taxon>
        <taxon>Pseudomonadati</taxon>
        <taxon>Pseudomonadota</taxon>
        <taxon>Betaproteobacteria</taxon>
        <taxon>Burkholderiales</taxon>
        <taxon>Sutterellaceae</taxon>
        <taxon>Parasutterella</taxon>
    </lineage>
</organism>
<proteinExistence type="predicted"/>
<name>F3QIS9_9BURK</name>